<dbReference type="InterPro" id="IPR036852">
    <property type="entry name" value="Peptidase_S8/S53_dom_sf"/>
</dbReference>
<keyword evidence="1" id="KW-0645">Protease</keyword>
<dbReference type="GO" id="GO:0043005">
    <property type="term" value="C:neuron projection"/>
    <property type="evidence" value="ECO:0007669"/>
    <property type="project" value="TreeGrafter"/>
</dbReference>
<dbReference type="Proteomes" id="UP000288716">
    <property type="component" value="Unassembled WGS sequence"/>
</dbReference>
<dbReference type="GO" id="GO:0004252">
    <property type="term" value="F:serine-type endopeptidase activity"/>
    <property type="evidence" value="ECO:0007669"/>
    <property type="project" value="InterPro"/>
</dbReference>
<dbReference type="GO" id="GO:0016020">
    <property type="term" value="C:membrane"/>
    <property type="evidence" value="ECO:0007669"/>
    <property type="project" value="TreeGrafter"/>
</dbReference>
<comment type="caution">
    <text evidence="5">The sequence shown here is derived from an EMBL/GenBank/DDBJ whole genome shotgun (WGS) entry which is preliminary data.</text>
</comment>
<evidence type="ECO:0000313" key="6">
    <source>
        <dbReference type="Proteomes" id="UP000288716"/>
    </source>
</evidence>
<dbReference type="STRING" id="299467.A0A443SI75"/>
<keyword evidence="3" id="KW-0720">Serine protease</keyword>
<name>A0A443SI75_9ACAR</name>
<dbReference type="GO" id="GO:0016486">
    <property type="term" value="P:peptide hormone processing"/>
    <property type="evidence" value="ECO:0007669"/>
    <property type="project" value="TreeGrafter"/>
</dbReference>
<protein>
    <recommendedName>
        <fullName evidence="4">Peptidase S8 pro-domain domain-containing protein</fullName>
    </recommendedName>
</protein>
<dbReference type="OrthoDB" id="300641at2759"/>
<accession>A0A443SI75</accession>
<evidence type="ECO:0000256" key="2">
    <source>
        <dbReference type="ARBA" id="ARBA00022801"/>
    </source>
</evidence>
<dbReference type="AlphaFoldDB" id="A0A443SI75"/>
<dbReference type="Gene3D" id="3.40.50.200">
    <property type="entry name" value="Peptidase S8/S53 domain"/>
    <property type="match status" value="1"/>
</dbReference>
<keyword evidence="6" id="KW-1185">Reference proteome</keyword>
<evidence type="ECO:0000259" key="4">
    <source>
        <dbReference type="Pfam" id="PF16470"/>
    </source>
</evidence>
<dbReference type="VEuPathDB" id="VectorBase:LDEU004846"/>
<dbReference type="EMBL" id="NCKV01002191">
    <property type="protein sequence ID" value="RWS27192.1"/>
    <property type="molecule type" value="Genomic_DNA"/>
</dbReference>
<proteinExistence type="predicted"/>
<keyword evidence="2" id="KW-0378">Hydrolase</keyword>
<dbReference type="GO" id="GO:0005615">
    <property type="term" value="C:extracellular space"/>
    <property type="evidence" value="ECO:0007669"/>
    <property type="project" value="TreeGrafter"/>
</dbReference>
<sequence>MNFERTAKQEYKLECQSMAMQIKNVDIQALLFKVLNILKADINGFDNTYLFERHGFWRRSKREVNKVTDVLIKDKRVKWAEHQIALKREKREFFVHKPSIAFNDELWRTQWYLANFARNSFSSRDNLRVVPVWKMGFTGKGVVVTVMDDEYICVLTYWKTDANQHSCAHFAVK</sequence>
<evidence type="ECO:0000256" key="1">
    <source>
        <dbReference type="ARBA" id="ARBA00022670"/>
    </source>
</evidence>
<dbReference type="InterPro" id="IPR038466">
    <property type="entry name" value="S8_pro-domain_sf"/>
</dbReference>
<dbReference type="Pfam" id="PF16470">
    <property type="entry name" value="S8_pro-domain"/>
    <property type="match status" value="1"/>
</dbReference>
<dbReference type="InterPro" id="IPR032815">
    <property type="entry name" value="S8_pro-domain"/>
</dbReference>
<evidence type="ECO:0000313" key="5">
    <source>
        <dbReference type="EMBL" id="RWS27192.1"/>
    </source>
</evidence>
<dbReference type="SUPFAM" id="SSF54897">
    <property type="entry name" value="Protease propeptides/inhibitors"/>
    <property type="match status" value="1"/>
</dbReference>
<feature type="domain" description="Peptidase S8 pro-domain" evidence="4">
    <location>
        <begin position="41"/>
        <end position="91"/>
    </location>
</feature>
<reference evidence="5 6" key="1">
    <citation type="journal article" date="2018" name="Gigascience">
        <title>Genomes of trombidid mites reveal novel predicted allergens and laterally-transferred genes associated with secondary metabolism.</title>
        <authorList>
            <person name="Dong X."/>
            <person name="Chaisiri K."/>
            <person name="Xia D."/>
            <person name="Armstrong S.D."/>
            <person name="Fang Y."/>
            <person name="Donnelly M.J."/>
            <person name="Kadowaki T."/>
            <person name="McGarry J.W."/>
            <person name="Darby A.C."/>
            <person name="Makepeace B.L."/>
        </authorList>
    </citation>
    <scope>NUCLEOTIDE SEQUENCE [LARGE SCALE GENOMIC DNA]</scope>
    <source>
        <strain evidence="5">UoL-UT</strain>
    </source>
</reference>
<evidence type="ECO:0000256" key="3">
    <source>
        <dbReference type="ARBA" id="ARBA00022825"/>
    </source>
</evidence>
<gene>
    <name evidence="5" type="ORF">B4U80_06914</name>
</gene>
<dbReference type="Gene3D" id="3.30.70.850">
    <property type="entry name" value="Peptidase S8, pro-domain"/>
    <property type="match status" value="1"/>
</dbReference>
<organism evidence="5 6">
    <name type="scientific">Leptotrombidium deliense</name>
    <dbReference type="NCBI Taxonomy" id="299467"/>
    <lineage>
        <taxon>Eukaryota</taxon>
        <taxon>Metazoa</taxon>
        <taxon>Ecdysozoa</taxon>
        <taxon>Arthropoda</taxon>
        <taxon>Chelicerata</taxon>
        <taxon>Arachnida</taxon>
        <taxon>Acari</taxon>
        <taxon>Acariformes</taxon>
        <taxon>Trombidiformes</taxon>
        <taxon>Prostigmata</taxon>
        <taxon>Anystina</taxon>
        <taxon>Parasitengona</taxon>
        <taxon>Trombiculoidea</taxon>
        <taxon>Trombiculidae</taxon>
        <taxon>Leptotrombidium</taxon>
    </lineage>
</organism>
<dbReference type="PANTHER" id="PTHR42884">
    <property type="entry name" value="PROPROTEIN CONVERTASE SUBTILISIN/KEXIN-RELATED"/>
    <property type="match status" value="1"/>
</dbReference>
<dbReference type="SUPFAM" id="SSF52743">
    <property type="entry name" value="Subtilisin-like"/>
    <property type="match status" value="1"/>
</dbReference>
<dbReference type="PANTHER" id="PTHR42884:SF14">
    <property type="entry name" value="NEUROENDOCRINE CONVERTASE 1"/>
    <property type="match status" value="1"/>
</dbReference>